<accession>A0A1H6X256</accession>
<gene>
    <name evidence="2" type="ORF">SAMN05444271_13219</name>
</gene>
<dbReference type="STRING" id="1073996.SAMN05444271_13219"/>
<dbReference type="InterPro" id="IPR013216">
    <property type="entry name" value="Methyltransf_11"/>
</dbReference>
<dbReference type="KEGG" id="hae:halTADL_2864"/>
<keyword evidence="2" id="KW-0808">Transferase</keyword>
<dbReference type="PANTHER" id="PTHR43591">
    <property type="entry name" value="METHYLTRANSFERASE"/>
    <property type="match status" value="1"/>
</dbReference>
<dbReference type="SUPFAM" id="SSF53335">
    <property type="entry name" value="S-adenosyl-L-methionine-dependent methyltransferases"/>
    <property type="match status" value="1"/>
</dbReference>
<evidence type="ECO:0000313" key="3">
    <source>
        <dbReference type="Proteomes" id="UP000198888"/>
    </source>
</evidence>
<dbReference type="Pfam" id="PF08241">
    <property type="entry name" value="Methyltransf_11"/>
    <property type="match status" value="1"/>
</dbReference>
<dbReference type="GO" id="GO:0008757">
    <property type="term" value="F:S-adenosylmethionine-dependent methyltransferase activity"/>
    <property type="evidence" value="ECO:0007669"/>
    <property type="project" value="InterPro"/>
</dbReference>
<dbReference type="PANTHER" id="PTHR43591:SF110">
    <property type="entry name" value="RHODANESE DOMAIN-CONTAINING PROTEIN"/>
    <property type="match status" value="1"/>
</dbReference>
<dbReference type="OrthoDB" id="302307at2157"/>
<feature type="domain" description="Methyltransferase type 11" evidence="1">
    <location>
        <begin position="43"/>
        <end position="134"/>
    </location>
</feature>
<sequence>MGFHTFDAEKAGRLEDAAKRYRSVSREELLGALEPTGSETVADLGSGTGFYTDDVAPYAERVYAIDIQPEMHEFYREKGVPENVELVTSSIEELPFDDDELNGAVSTMTYHEFASDDSLAELARVLRLGGRLVVADWSAEGEGESGPPVDERYSASEAAAALEKAGFEIETEQSRVETFVVVAVRTE</sequence>
<dbReference type="Gene3D" id="3.40.50.150">
    <property type="entry name" value="Vaccinia Virus protein VP39"/>
    <property type="match status" value="1"/>
</dbReference>
<dbReference type="GeneID" id="35003635"/>
<keyword evidence="3" id="KW-1185">Reference proteome</keyword>
<dbReference type="GO" id="GO:0032259">
    <property type="term" value="P:methylation"/>
    <property type="evidence" value="ECO:0007669"/>
    <property type="project" value="UniProtKB-KW"/>
</dbReference>
<organism evidence="2 3">
    <name type="scientific">Halohasta litchfieldiae</name>
    <dbReference type="NCBI Taxonomy" id="1073996"/>
    <lineage>
        <taxon>Archaea</taxon>
        <taxon>Methanobacteriati</taxon>
        <taxon>Methanobacteriota</taxon>
        <taxon>Stenosarchaea group</taxon>
        <taxon>Halobacteria</taxon>
        <taxon>Halobacteriales</taxon>
        <taxon>Haloferacaceae</taxon>
        <taxon>Halohasta</taxon>
    </lineage>
</organism>
<dbReference type="RefSeq" id="WP_089673525.1">
    <property type="nucleotide sequence ID" value="NZ_CP024845.1"/>
</dbReference>
<evidence type="ECO:0000313" key="2">
    <source>
        <dbReference type="EMBL" id="SEJ22216.1"/>
    </source>
</evidence>
<dbReference type="CDD" id="cd02440">
    <property type="entry name" value="AdoMet_MTases"/>
    <property type="match status" value="1"/>
</dbReference>
<reference evidence="2 3" key="1">
    <citation type="submission" date="2016-10" db="EMBL/GenBank/DDBJ databases">
        <authorList>
            <person name="de Groot N.N."/>
        </authorList>
    </citation>
    <scope>NUCLEOTIDE SEQUENCE [LARGE SCALE GENOMIC DNA]</scope>
    <source>
        <strain evidence="2 3">DSM 22187</strain>
    </source>
</reference>
<protein>
    <submittedName>
        <fullName evidence="2">Methyltransferase domain-containing protein</fullName>
    </submittedName>
</protein>
<accession>A0A2H4Q5E1</accession>
<dbReference type="Proteomes" id="UP000198888">
    <property type="component" value="Unassembled WGS sequence"/>
</dbReference>
<keyword evidence="2" id="KW-0489">Methyltransferase</keyword>
<dbReference type="EMBL" id="FNYR01000032">
    <property type="protein sequence ID" value="SEJ22216.1"/>
    <property type="molecule type" value="Genomic_DNA"/>
</dbReference>
<dbReference type="AlphaFoldDB" id="A0A1H6X256"/>
<proteinExistence type="predicted"/>
<evidence type="ECO:0000259" key="1">
    <source>
        <dbReference type="Pfam" id="PF08241"/>
    </source>
</evidence>
<dbReference type="InterPro" id="IPR029063">
    <property type="entry name" value="SAM-dependent_MTases_sf"/>
</dbReference>
<name>A0A1H6X256_9EURY</name>